<evidence type="ECO:0000313" key="7">
    <source>
        <dbReference type="Ensembl" id="ENSCMIP00000020392.1"/>
    </source>
</evidence>
<feature type="domain" description="Dendritic cell-specific transmembrane protein-like" evidence="6">
    <location>
        <begin position="242"/>
        <end position="419"/>
    </location>
</feature>
<feature type="transmembrane region" description="Helical" evidence="5">
    <location>
        <begin position="62"/>
        <end position="82"/>
    </location>
</feature>
<dbReference type="OMA" id="CFKHLRC"/>
<dbReference type="Ensembl" id="ENSCMIT00000020766.1">
    <property type="protein sequence ID" value="ENSCMIP00000020392.1"/>
    <property type="gene ID" value="ENSCMIG00000009401.1"/>
</dbReference>
<reference evidence="7" key="5">
    <citation type="submission" date="2025-09" db="UniProtKB">
        <authorList>
            <consortium name="Ensembl"/>
        </authorList>
    </citation>
    <scope>IDENTIFICATION</scope>
</reference>
<evidence type="ECO:0000256" key="2">
    <source>
        <dbReference type="ARBA" id="ARBA00022692"/>
    </source>
</evidence>
<feature type="transmembrane region" description="Helical" evidence="5">
    <location>
        <begin position="211"/>
        <end position="233"/>
    </location>
</feature>
<reference evidence="8" key="2">
    <citation type="journal article" date="2007" name="PLoS Biol.">
        <title>Survey sequencing and comparative analysis of the elephant shark (Callorhinchus milii) genome.</title>
        <authorList>
            <person name="Venkatesh B."/>
            <person name="Kirkness E.F."/>
            <person name="Loh Y.H."/>
            <person name="Halpern A.L."/>
            <person name="Lee A.P."/>
            <person name="Johnson J."/>
            <person name="Dandona N."/>
            <person name="Viswanathan L.D."/>
            <person name="Tay A."/>
            <person name="Venter J.C."/>
            <person name="Strausberg R.L."/>
            <person name="Brenner S."/>
        </authorList>
    </citation>
    <scope>NUCLEOTIDE SEQUENCE [LARGE SCALE GENOMIC DNA]</scope>
</reference>
<dbReference type="GeneTree" id="ENSGT00940000153269"/>
<keyword evidence="2 5" id="KW-0812">Transmembrane</keyword>
<dbReference type="Pfam" id="PF07782">
    <property type="entry name" value="DC_STAMP"/>
    <property type="match status" value="1"/>
</dbReference>
<dbReference type="GO" id="GO:0016020">
    <property type="term" value="C:membrane"/>
    <property type="evidence" value="ECO:0007669"/>
    <property type="project" value="UniProtKB-SubCell"/>
</dbReference>
<dbReference type="PANTHER" id="PTHR21041">
    <property type="entry name" value="DENDRITIC CELL-SPECIFIC TRANSMEMBRANE PROTEIN"/>
    <property type="match status" value="1"/>
</dbReference>
<organism evidence="7 8">
    <name type="scientific">Callorhinchus milii</name>
    <name type="common">Ghost shark</name>
    <dbReference type="NCBI Taxonomy" id="7868"/>
    <lineage>
        <taxon>Eukaryota</taxon>
        <taxon>Metazoa</taxon>
        <taxon>Chordata</taxon>
        <taxon>Craniata</taxon>
        <taxon>Vertebrata</taxon>
        <taxon>Chondrichthyes</taxon>
        <taxon>Holocephali</taxon>
        <taxon>Chimaeriformes</taxon>
        <taxon>Callorhinchidae</taxon>
        <taxon>Callorhinchus</taxon>
    </lineage>
</organism>
<accession>A0A4W3HZQ2</accession>
<keyword evidence="3 5" id="KW-1133">Transmembrane helix</keyword>
<keyword evidence="8" id="KW-1185">Reference proteome</keyword>
<reference evidence="8" key="3">
    <citation type="journal article" date="2014" name="Nature">
        <title>Elephant shark genome provides unique insights into gnathostome evolution.</title>
        <authorList>
            <consortium name="International Elephant Shark Genome Sequencing Consortium"/>
            <person name="Venkatesh B."/>
            <person name="Lee A.P."/>
            <person name="Ravi V."/>
            <person name="Maurya A.K."/>
            <person name="Lian M.M."/>
            <person name="Swann J.B."/>
            <person name="Ohta Y."/>
            <person name="Flajnik M.F."/>
            <person name="Sutoh Y."/>
            <person name="Kasahara M."/>
            <person name="Hoon S."/>
            <person name="Gangu V."/>
            <person name="Roy S.W."/>
            <person name="Irimia M."/>
            <person name="Korzh V."/>
            <person name="Kondrychyn I."/>
            <person name="Lim Z.W."/>
            <person name="Tay B.H."/>
            <person name="Tohari S."/>
            <person name="Kong K.W."/>
            <person name="Ho S."/>
            <person name="Lorente-Galdos B."/>
            <person name="Quilez J."/>
            <person name="Marques-Bonet T."/>
            <person name="Raney B.J."/>
            <person name="Ingham P.W."/>
            <person name="Tay A."/>
            <person name="Hillier L.W."/>
            <person name="Minx P."/>
            <person name="Boehm T."/>
            <person name="Wilson R.K."/>
            <person name="Brenner S."/>
            <person name="Warren W.C."/>
        </authorList>
    </citation>
    <scope>NUCLEOTIDE SEQUENCE [LARGE SCALE GENOMIC DNA]</scope>
</reference>
<comment type="subcellular location">
    <subcellularLocation>
        <location evidence="1">Membrane</location>
        <topology evidence="1">Multi-pass membrane protein</topology>
    </subcellularLocation>
</comment>
<dbReference type="STRING" id="7868.ENSCMIP00000020392"/>
<keyword evidence="4 5" id="KW-0472">Membrane</keyword>
<feature type="transmembrane region" description="Helical" evidence="5">
    <location>
        <begin position="300"/>
        <end position="321"/>
    </location>
</feature>
<proteinExistence type="predicted"/>
<sequence length="466" mass="53725">MSLLKTAGQIWSGLWKLMLLEQKVGWKNIVCLLTLCFIMGLGAGGILHLCLRALQCSHSVSLAISGSFTAVTGAALFLSKYLRCITLIFLISCGTQQGRNGLITAGTSVVLLKCAQNIFTNLQGLAESAVCYLEHMLPSIRGIMEMYREVIKWISEQALKIPKNIFVKLEDKFELNYRVEDEDFERNLSTVKHRLKSLGDNIKSSFDIIFLVWKNTLAIIGVLFILVATWFYIRRYLNKMKFENVFITNQFLKYDAAQKEKGKPHLLSLTQKERKYIIEFPSLWLTAREWKTMARFFTPIFINLCAWATNIMIDWALYIFISSIRNQLEILPEHLALKGEIQNPVKMSAQMFSYETHLYKRECIPRPTLSITEIWIPLVVIIAALMLVTLFSAKLTVLKVLVLASFYPDTESDRVQFLHQKLLQKRMSVNLENREKKLSTQANSVINWLPRFAHKIYSQFTLHYIL</sequence>
<name>A0A4W3HZQ2_CALMI</name>
<evidence type="ECO:0000313" key="8">
    <source>
        <dbReference type="Proteomes" id="UP000314986"/>
    </source>
</evidence>
<reference evidence="8" key="1">
    <citation type="journal article" date="2006" name="Science">
        <title>Ancient noncoding elements conserved in the human genome.</title>
        <authorList>
            <person name="Venkatesh B."/>
            <person name="Kirkness E.F."/>
            <person name="Loh Y.H."/>
            <person name="Halpern A.L."/>
            <person name="Lee A.P."/>
            <person name="Johnson J."/>
            <person name="Dandona N."/>
            <person name="Viswanathan L.D."/>
            <person name="Tay A."/>
            <person name="Venter J.C."/>
            <person name="Strausberg R.L."/>
            <person name="Brenner S."/>
        </authorList>
    </citation>
    <scope>NUCLEOTIDE SEQUENCE [LARGE SCALE GENOMIC DNA]</scope>
</reference>
<feature type="transmembrane region" description="Helical" evidence="5">
    <location>
        <begin position="25"/>
        <end position="50"/>
    </location>
</feature>
<dbReference type="InterPro" id="IPR012858">
    <property type="entry name" value="DC_STAMP-like"/>
</dbReference>
<evidence type="ECO:0000256" key="5">
    <source>
        <dbReference type="SAM" id="Phobius"/>
    </source>
</evidence>
<dbReference type="Proteomes" id="UP000314986">
    <property type="component" value="Unassembled WGS sequence"/>
</dbReference>
<dbReference type="AlphaFoldDB" id="A0A4W3HZQ2"/>
<feature type="transmembrane region" description="Helical" evidence="5">
    <location>
        <begin position="374"/>
        <end position="393"/>
    </location>
</feature>
<evidence type="ECO:0000256" key="1">
    <source>
        <dbReference type="ARBA" id="ARBA00004141"/>
    </source>
</evidence>
<dbReference type="InterPro" id="IPR051856">
    <property type="entry name" value="CSR-E3_Ligase_Protein"/>
</dbReference>
<protein>
    <recommendedName>
        <fullName evidence="6">Dendritic cell-specific transmembrane protein-like domain-containing protein</fullName>
    </recommendedName>
</protein>
<evidence type="ECO:0000259" key="6">
    <source>
        <dbReference type="Pfam" id="PF07782"/>
    </source>
</evidence>
<dbReference type="PANTHER" id="PTHR21041:SF2">
    <property type="entry name" value="DENDRITIC CELL-SPECIFIC TRANSMEMBRANE PROTEIN"/>
    <property type="match status" value="1"/>
</dbReference>
<reference evidence="7" key="4">
    <citation type="submission" date="2025-08" db="UniProtKB">
        <authorList>
            <consortium name="Ensembl"/>
        </authorList>
    </citation>
    <scope>IDENTIFICATION</scope>
</reference>
<evidence type="ECO:0000256" key="4">
    <source>
        <dbReference type="ARBA" id="ARBA00023136"/>
    </source>
</evidence>
<dbReference type="InParanoid" id="A0A4W3HZQ2"/>
<evidence type="ECO:0000256" key="3">
    <source>
        <dbReference type="ARBA" id="ARBA00022989"/>
    </source>
</evidence>